<name>A0A8H3URX7_VENIN</name>
<evidence type="ECO:0000313" key="2">
    <source>
        <dbReference type="EMBL" id="KAE9975464.1"/>
    </source>
</evidence>
<evidence type="ECO:0000313" key="6">
    <source>
        <dbReference type="Proteomes" id="UP000447873"/>
    </source>
</evidence>
<evidence type="ECO:0000313" key="4">
    <source>
        <dbReference type="EMBL" id="KAE9989248.1"/>
    </source>
</evidence>
<dbReference type="AlphaFoldDB" id="A0A8H3URX7"/>
<gene>
    <name evidence="2" type="ORF">BLS_002589</name>
    <name evidence="4" type="ORF">EG327_002950</name>
    <name evidence="3" type="ORF">EG328_011614</name>
</gene>
<sequence length="145" mass="14746">MFSASLALSMLSALALATSLAPRQAVGSITCDNGGAANILTSDITTIIASLNANGVVSGLNSGDPIFLGDGFEGFTTETGTQGTFQFTLDNQDLFDATHVSFSTVAQALASYQGQCCGTFAMCIGGSTQVQGDTGLKVDLKMEAV</sequence>
<protein>
    <submittedName>
        <fullName evidence="2">Uncharacterized protein</fullName>
    </submittedName>
</protein>
<dbReference type="OrthoDB" id="5043970at2759"/>
<comment type="caution">
    <text evidence="2">The sequence shown here is derived from an EMBL/GenBank/DDBJ whole genome shotgun (WGS) entry which is preliminary data.</text>
</comment>
<feature type="chain" id="PRO_5044690661" evidence="1">
    <location>
        <begin position="18"/>
        <end position="145"/>
    </location>
</feature>
<keyword evidence="1" id="KW-0732">Signal</keyword>
<evidence type="ECO:0000313" key="5">
    <source>
        <dbReference type="Proteomes" id="UP000433883"/>
    </source>
</evidence>
<keyword evidence="7" id="KW-1185">Reference proteome</keyword>
<evidence type="ECO:0000313" key="3">
    <source>
        <dbReference type="EMBL" id="KAE9981463.1"/>
    </source>
</evidence>
<dbReference type="EMBL" id="WNWQ01000177">
    <property type="protein sequence ID" value="KAE9975464.1"/>
    <property type="molecule type" value="Genomic_DNA"/>
</dbReference>
<dbReference type="Proteomes" id="UP000433883">
    <property type="component" value="Unassembled WGS sequence"/>
</dbReference>
<organism evidence="2 5">
    <name type="scientific">Venturia inaequalis</name>
    <name type="common">Apple scab fungus</name>
    <dbReference type="NCBI Taxonomy" id="5025"/>
    <lineage>
        <taxon>Eukaryota</taxon>
        <taxon>Fungi</taxon>
        <taxon>Dikarya</taxon>
        <taxon>Ascomycota</taxon>
        <taxon>Pezizomycotina</taxon>
        <taxon>Dothideomycetes</taxon>
        <taxon>Pleosporomycetidae</taxon>
        <taxon>Venturiales</taxon>
        <taxon>Venturiaceae</taxon>
        <taxon>Venturia</taxon>
    </lineage>
</organism>
<dbReference type="Proteomes" id="UP000447873">
    <property type="component" value="Unassembled WGS sequence"/>
</dbReference>
<evidence type="ECO:0000256" key="1">
    <source>
        <dbReference type="SAM" id="SignalP"/>
    </source>
</evidence>
<evidence type="ECO:0000313" key="7">
    <source>
        <dbReference type="Proteomes" id="UP000490939"/>
    </source>
</evidence>
<dbReference type="Proteomes" id="UP000490939">
    <property type="component" value="Unassembled WGS sequence"/>
</dbReference>
<accession>A0A8H3URX7</accession>
<dbReference type="EMBL" id="WNWR01000197">
    <property type="protein sequence ID" value="KAE9989248.1"/>
    <property type="molecule type" value="Genomic_DNA"/>
</dbReference>
<feature type="signal peptide" evidence="1">
    <location>
        <begin position="1"/>
        <end position="17"/>
    </location>
</feature>
<dbReference type="EMBL" id="WNWS01000089">
    <property type="protein sequence ID" value="KAE9981463.1"/>
    <property type="molecule type" value="Genomic_DNA"/>
</dbReference>
<reference evidence="2 5" key="1">
    <citation type="submission" date="2019-11" db="EMBL/GenBank/DDBJ databases">
        <title>Venturia inaequalis Genome Resource.</title>
        <authorList>
            <person name="Lichtner F.J."/>
        </authorList>
    </citation>
    <scope>NUCLEOTIDE SEQUENCE [LARGE SCALE GENOMIC DNA]</scope>
    <source>
        <strain evidence="3 6">120213</strain>
        <strain evidence="2">Bline_iso_100314</strain>
        <strain evidence="4 7">DMI_063113</strain>
    </source>
</reference>
<proteinExistence type="predicted"/>